<comment type="caution">
    <text evidence="2">The sequence shown here is derived from an EMBL/GenBank/DDBJ whole genome shotgun (WGS) entry which is preliminary data.</text>
</comment>
<proteinExistence type="predicted"/>
<sequence length="116" mass="12451">MFKNLTDFAYKRTAIEALGFYLAYLVLIIVASIVGGSIMGLLGIIDTKTAFNLGTILAIVASLTISFAIIKRKNHMDNFSYILLALLSGILALIGESILGLIPAAILTTRSEKTSQ</sequence>
<keyword evidence="1" id="KW-1133">Transmembrane helix</keyword>
<evidence type="ECO:0000313" key="2">
    <source>
        <dbReference type="EMBL" id="OGC15502.1"/>
    </source>
</evidence>
<evidence type="ECO:0000256" key="1">
    <source>
        <dbReference type="SAM" id="Phobius"/>
    </source>
</evidence>
<protein>
    <submittedName>
        <fullName evidence="2">Uncharacterized protein</fullName>
    </submittedName>
</protein>
<organism evidence="2 3">
    <name type="scientific">candidate division WOR-1 bacterium RIFOXYB2_FULL_36_35</name>
    <dbReference type="NCBI Taxonomy" id="1802578"/>
    <lineage>
        <taxon>Bacteria</taxon>
        <taxon>Bacillati</taxon>
        <taxon>Saganbacteria</taxon>
    </lineage>
</organism>
<dbReference type="Proteomes" id="UP000177905">
    <property type="component" value="Unassembled WGS sequence"/>
</dbReference>
<gene>
    <name evidence="2" type="ORF">A2290_03825</name>
</gene>
<feature type="transmembrane region" description="Helical" evidence="1">
    <location>
        <begin position="51"/>
        <end position="70"/>
    </location>
</feature>
<feature type="transmembrane region" description="Helical" evidence="1">
    <location>
        <begin position="21"/>
        <end position="45"/>
    </location>
</feature>
<dbReference type="EMBL" id="MEUA01000019">
    <property type="protein sequence ID" value="OGC15502.1"/>
    <property type="molecule type" value="Genomic_DNA"/>
</dbReference>
<name>A0A1F4S4Z8_UNCSA</name>
<keyword evidence="1" id="KW-0812">Transmembrane</keyword>
<evidence type="ECO:0000313" key="3">
    <source>
        <dbReference type="Proteomes" id="UP000177905"/>
    </source>
</evidence>
<keyword evidence="1" id="KW-0472">Membrane</keyword>
<accession>A0A1F4S4Z8</accession>
<dbReference type="AlphaFoldDB" id="A0A1F4S4Z8"/>
<feature type="transmembrane region" description="Helical" evidence="1">
    <location>
        <begin position="82"/>
        <end position="106"/>
    </location>
</feature>
<reference evidence="2 3" key="1">
    <citation type="journal article" date="2016" name="Nat. Commun.">
        <title>Thousands of microbial genomes shed light on interconnected biogeochemical processes in an aquifer system.</title>
        <authorList>
            <person name="Anantharaman K."/>
            <person name="Brown C.T."/>
            <person name="Hug L.A."/>
            <person name="Sharon I."/>
            <person name="Castelle C.J."/>
            <person name="Probst A.J."/>
            <person name="Thomas B.C."/>
            <person name="Singh A."/>
            <person name="Wilkins M.J."/>
            <person name="Karaoz U."/>
            <person name="Brodie E.L."/>
            <person name="Williams K.H."/>
            <person name="Hubbard S.S."/>
            <person name="Banfield J.F."/>
        </authorList>
    </citation>
    <scope>NUCLEOTIDE SEQUENCE [LARGE SCALE GENOMIC DNA]</scope>
</reference>